<organism evidence="2 3">
    <name type="scientific">Liquidambar formosana</name>
    <name type="common">Formosan gum</name>
    <dbReference type="NCBI Taxonomy" id="63359"/>
    <lineage>
        <taxon>Eukaryota</taxon>
        <taxon>Viridiplantae</taxon>
        <taxon>Streptophyta</taxon>
        <taxon>Embryophyta</taxon>
        <taxon>Tracheophyta</taxon>
        <taxon>Spermatophyta</taxon>
        <taxon>Magnoliopsida</taxon>
        <taxon>eudicotyledons</taxon>
        <taxon>Gunneridae</taxon>
        <taxon>Pentapetalae</taxon>
        <taxon>Saxifragales</taxon>
        <taxon>Altingiaceae</taxon>
        <taxon>Liquidambar</taxon>
    </lineage>
</organism>
<accession>A0AAP0R1R8</accession>
<dbReference type="AlphaFoldDB" id="A0AAP0R1R8"/>
<keyword evidence="1" id="KW-1133">Transmembrane helix</keyword>
<feature type="transmembrane region" description="Helical" evidence="1">
    <location>
        <begin position="40"/>
        <end position="63"/>
    </location>
</feature>
<reference evidence="2 3" key="1">
    <citation type="journal article" date="2024" name="Plant J.">
        <title>Genome sequences and population genomics reveal climatic adaptation and genomic divergence between two closely related sweetgum species.</title>
        <authorList>
            <person name="Xu W.Q."/>
            <person name="Ren C.Q."/>
            <person name="Zhang X.Y."/>
            <person name="Comes H.P."/>
            <person name="Liu X.H."/>
            <person name="Li Y.G."/>
            <person name="Kettle C.J."/>
            <person name="Jalonen R."/>
            <person name="Gaisberger H."/>
            <person name="Ma Y.Z."/>
            <person name="Qiu Y.X."/>
        </authorList>
    </citation>
    <scope>NUCLEOTIDE SEQUENCE [LARGE SCALE GENOMIC DNA]</scope>
    <source>
        <strain evidence="2">Hangzhou</strain>
    </source>
</reference>
<keyword evidence="1" id="KW-0812">Transmembrane</keyword>
<sequence length="102" mass="11379">MVVSCLGSGLSLIAWDMFQISCLGWLFWKVKPGARFCAIWVLLVVRFSALSVLVVVVSSLASVLEFSLFSFWCVGVLLLQQCVRSLSISYCVGFFMSVVLQW</sequence>
<dbReference type="Proteomes" id="UP001415857">
    <property type="component" value="Unassembled WGS sequence"/>
</dbReference>
<dbReference type="EMBL" id="JBBPBK010000016">
    <property type="protein sequence ID" value="KAK9267852.1"/>
    <property type="molecule type" value="Genomic_DNA"/>
</dbReference>
<proteinExistence type="predicted"/>
<feature type="transmembrane region" description="Helical" evidence="1">
    <location>
        <begin position="6"/>
        <end position="28"/>
    </location>
</feature>
<feature type="transmembrane region" description="Helical" evidence="1">
    <location>
        <begin position="69"/>
        <end position="100"/>
    </location>
</feature>
<evidence type="ECO:0000256" key="1">
    <source>
        <dbReference type="SAM" id="Phobius"/>
    </source>
</evidence>
<name>A0AAP0R1R8_LIQFO</name>
<evidence type="ECO:0000313" key="3">
    <source>
        <dbReference type="Proteomes" id="UP001415857"/>
    </source>
</evidence>
<gene>
    <name evidence="2" type="ORF">L1049_010288</name>
</gene>
<keyword evidence="3" id="KW-1185">Reference proteome</keyword>
<comment type="caution">
    <text evidence="2">The sequence shown here is derived from an EMBL/GenBank/DDBJ whole genome shotgun (WGS) entry which is preliminary data.</text>
</comment>
<keyword evidence="1" id="KW-0472">Membrane</keyword>
<protein>
    <submittedName>
        <fullName evidence="2">Uncharacterized protein</fullName>
    </submittedName>
</protein>
<evidence type="ECO:0000313" key="2">
    <source>
        <dbReference type="EMBL" id="KAK9267852.1"/>
    </source>
</evidence>